<keyword evidence="8" id="KW-1133">Transmembrane helix</keyword>
<dbReference type="InterPro" id="IPR029367">
    <property type="entry name" value="SMIM10"/>
</dbReference>
<keyword evidence="10" id="KW-1185">Reference proteome</keyword>
<keyword evidence="3" id="KW-0963">Cytoplasm</keyword>
<dbReference type="GO" id="GO:0140662">
    <property type="term" value="F:ATP-dependent protein folding chaperone"/>
    <property type="evidence" value="ECO:0007669"/>
    <property type="project" value="InterPro"/>
</dbReference>
<dbReference type="Proteomes" id="UP000092124">
    <property type="component" value="Unassembled WGS sequence"/>
</dbReference>
<comment type="similarity">
    <text evidence="2">Belongs to the heat shock protein 90 family.</text>
</comment>
<dbReference type="AlphaFoldDB" id="A0A1A6GES1"/>
<evidence type="ECO:0000256" key="8">
    <source>
        <dbReference type="SAM" id="Phobius"/>
    </source>
</evidence>
<evidence type="ECO:0000256" key="7">
    <source>
        <dbReference type="ARBA" id="ARBA00023186"/>
    </source>
</evidence>
<evidence type="ECO:0000256" key="6">
    <source>
        <dbReference type="ARBA" id="ARBA00023016"/>
    </source>
</evidence>
<keyword evidence="5" id="KW-0067">ATP-binding</keyword>
<dbReference type="STRING" id="56216.A0A1A6GES1"/>
<dbReference type="OrthoDB" id="9619930at2759"/>
<feature type="transmembrane region" description="Helical" evidence="8">
    <location>
        <begin position="190"/>
        <end position="211"/>
    </location>
</feature>
<proteinExistence type="inferred from homology"/>
<protein>
    <submittedName>
        <fullName evidence="9">Uncharacterized protein</fullName>
    </submittedName>
</protein>
<dbReference type="Pfam" id="PF00183">
    <property type="entry name" value="HSP90"/>
    <property type="match status" value="1"/>
</dbReference>
<evidence type="ECO:0000256" key="4">
    <source>
        <dbReference type="ARBA" id="ARBA00022741"/>
    </source>
</evidence>
<evidence type="ECO:0000256" key="1">
    <source>
        <dbReference type="ARBA" id="ARBA00004496"/>
    </source>
</evidence>
<reference evidence="9 10" key="1">
    <citation type="submission" date="2016-06" db="EMBL/GenBank/DDBJ databases">
        <title>The Draft Genome Sequence and Annotation of the Desert Woodrat Neotoma lepida.</title>
        <authorList>
            <person name="Campbell M."/>
            <person name="Oakeson K.F."/>
            <person name="Yandell M."/>
            <person name="Halpert J.R."/>
            <person name="Dearing D."/>
        </authorList>
    </citation>
    <scope>NUCLEOTIDE SEQUENCE [LARGE SCALE GENOMIC DNA]</scope>
    <source>
        <strain evidence="9">417</strain>
        <tissue evidence="9">Liver</tissue>
    </source>
</reference>
<organism evidence="9 10">
    <name type="scientific">Neotoma lepida</name>
    <name type="common">Desert woodrat</name>
    <dbReference type="NCBI Taxonomy" id="56216"/>
    <lineage>
        <taxon>Eukaryota</taxon>
        <taxon>Metazoa</taxon>
        <taxon>Chordata</taxon>
        <taxon>Craniata</taxon>
        <taxon>Vertebrata</taxon>
        <taxon>Euteleostomi</taxon>
        <taxon>Mammalia</taxon>
        <taxon>Eutheria</taxon>
        <taxon>Euarchontoglires</taxon>
        <taxon>Glires</taxon>
        <taxon>Rodentia</taxon>
        <taxon>Myomorpha</taxon>
        <taxon>Muroidea</taxon>
        <taxon>Cricetidae</taxon>
        <taxon>Neotominae</taxon>
        <taxon>Neotoma</taxon>
    </lineage>
</organism>
<keyword evidence="8" id="KW-0472">Membrane</keyword>
<name>A0A1A6GES1_NEOLE</name>
<dbReference type="SUPFAM" id="SSF54211">
    <property type="entry name" value="Ribosomal protein S5 domain 2-like"/>
    <property type="match status" value="1"/>
</dbReference>
<dbReference type="PANTHER" id="PTHR11528">
    <property type="entry name" value="HEAT SHOCK PROTEIN 90 FAMILY MEMBER"/>
    <property type="match status" value="1"/>
</dbReference>
<dbReference type="EMBL" id="LZPO01097145">
    <property type="protein sequence ID" value="OBS64736.1"/>
    <property type="molecule type" value="Genomic_DNA"/>
</dbReference>
<evidence type="ECO:0000313" key="10">
    <source>
        <dbReference type="Proteomes" id="UP000092124"/>
    </source>
</evidence>
<dbReference type="GO" id="GO:0005524">
    <property type="term" value="F:ATP binding"/>
    <property type="evidence" value="ECO:0007669"/>
    <property type="project" value="UniProtKB-KW"/>
</dbReference>
<dbReference type="GO" id="GO:0016887">
    <property type="term" value="F:ATP hydrolysis activity"/>
    <property type="evidence" value="ECO:0007669"/>
    <property type="project" value="InterPro"/>
</dbReference>
<dbReference type="GO" id="GO:0005737">
    <property type="term" value="C:cytoplasm"/>
    <property type="evidence" value="ECO:0007669"/>
    <property type="project" value="UniProtKB-SubCell"/>
</dbReference>
<comment type="caution">
    <text evidence="9">The sequence shown here is derived from an EMBL/GenBank/DDBJ whole genome shotgun (WGS) entry which is preliminary data.</text>
</comment>
<keyword evidence="8" id="KW-0812">Transmembrane</keyword>
<dbReference type="InterPro" id="IPR001404">
    <property type="entry name" value="Hsp90_fam"/>
</dbReference>
<evidence type="ECO:0000256" key="5">
    <source>
        <dbReference type="ARBA" id="ARBA00022840"/>
    </source>
</evidence>
<keyword evidence="4" id="KW-0547">Nucleotide-binding</keyword>
<gene>
    <name evidence="9" type="ORF">A6R68_06723</name>
</gene>
<keyword evidence="7" id="KW-0143">Chaperone</keyword>
<accession>A0A1A6GES1</accession>
<evidence type="ECO:0000256" key="3">
    <source>
        <dbReference type="ARBA" id="ARBA00022490"/>
    </source>
</evidence>
<evidence type="ECO:0000313" key="9">
    <source>
        <dbReference type="EMBL" id="OBS64736.1"/>
    </source>
</evidence>
<dbReference type="InterPro" id="IPR020568">
    <property type="entry name" value="Ribosomal_Su5_D2-typ_SF"/>
</dbReference>
<evidence type="ECO:0000256" key="2">
    <source>
        <dbReference type="ARBA" id="ARBA00008239"/>
    </source>
</evidence>
<dbReference type="FunFam" id="3.40.50.11260:FF:000001">
    <property type="entry name" value="Heat shock protein 90 alpha"/>
    <property type="match status" value="1"/>
</dbReference>
<dbReference type="Gene3D" id="1.20.120.790">
    <property type="entry name" value="Heat shock protein 90, C-terminal domain"/>
    <property type="match status" value="1"/>
</dbReference>
<dbReference type="Pfam" id="PF15118">
    <property type="entry name" value="DUF4560"/>
    <property type="match status" value="1"/>
</dbReference>
<keyword evidence="6" id="KW-0346">Stress response</keyword>
<sequence>MMKQSKRKSGDEITSLFEYLSFVKETQNSIYYITGESKEQMASSAFVKHVQKQGCEVVYMIEPIDEYCVQQLKELHAQSLVLLINHMEQIMKAQKLGLNSPMGYMMTKKQQKINLDQHILETVRQKAEHPQTHSNHIYCMIKLGFSIDEDEVTAEEPSVAVPDEIPHSKVMSYGGFGPILTRTMLLFFRLAWRLHITFPSFYVMASLIFNVRMQVQIELL</sequence>
<dbReference type="InterPro" id="IPR037196">
    <property type="entry name" value="HSP90_C"/>
</dbReference>
<comment type="subcellular location">
    <subcellularLocation>
        <location evidence="1">Cytoplasm</location>
    </subcellularLocation>
</comment>
<dbReference type="GO" id="GO:0051082">
    <property type="term" value="F:unfolded protein binding"/>
    <property type="evidence" value="ECO:0007669"/>
    <property type="project" value="InterPro"/>
</dbReference>
<dbReference type="Gene3D" id="3.40.50.11260">
    <property type="match status" value="1"/>
</dbReference>